<accession>A0A0H6WDF3</accession>
<dbReference type="Pfam" id="PF14526">
    <property type="entry name" value="Cass2"/>
    <property type="match status" value="1"/>
</dbReference>
<sequence>MNISEMDSFDVTGFVIRTNNADEVSPSTAKIGELWARFYANAAPKLNEKSKVFGLYTNYESDFTGAFDVIACSDTLSPEILPDSVQVTVASGKYVTFSATGEMPQVVIELWGDVWRYFGSGSCPYKRAYTTDFEYYKSASEVEISIAIK</sequence>
<evidence type="ECO:0000313" key="5">
    <source>
        <dbReference type="Proteomes" id="UP000266701"/>
    </source>
</evidence>
<gene>
    <name evidence="3" type="ORF">BC353_17405</name>
    <name evidence="2" type="ORF">ERS013201_03839</name>
</gene>
<dbReference type="Proteomes" id="UP000266701">
    <property type="component" value="Unassembled WGS sequence"/>
</dbReference>
<dbReference type="EMBL" id="MCBA01000184">
    <property type="protein sequence ID" value="RGP83428.1"/>
    <property type="molecule type" value="Genomic_DNA"/>
</dbReference>
<evidence type="ECO:0000313" key="2">
    <source>
        <dbReference type="EMBL" id="CSC89668.1"/>
    </source>
</evidence>
<dbReference type="Proteomes" id="UP000046067">
    <property type="component" value="Unassembled WGS sequence"/>
</dbReference>
<evidence type="ECO:0000259" key="1">
    <source>
        <dbReference type="SMART" id="SM00871"/>
    </source>
</evidence>
<dbReference type="PANTHER" id="PTHR36444:SF2">
    <property type="entry name" value="TRANSCRIPTIONAL REGULATOR PROTEIN YOBU-RELATED"/>
    <property type="match status" value="1"/>
</dbReference>
<dbReference type="InterPro" id="IPR053182">
    <property type="entry name" value="YobU-like_regulator"/>
</dbReference>
<dbReference type="Gene3D" id="3.20.80.10">
    <property type="entry name" value="Regulatory factor, effector binding domain"/>
    <property type="match status" value="1"/>
</dbReference>
<name>A0A0H6WDF3_VIBCL</name>
<dbReference type="RefSeq" id="WP_001026801.1">
    <property type="nucleotide sequence ID" value="NZ_CWSL01000024.1"/>
</dbReference>
<reference evidence="3 5" key="2">
    <citation type="journal article" date="2017" name="Emerg. Infect. Dis.">
        <title>Carbapenemase VCC-1-Producing Vibrio cholerae in Coastal Waters of Germany.</title>
        <authorList>
            <person name="Hammerl J.A."/>
            <person name="Jackel C."/>
            <person name="Bortolaia V."/>
            <person name="Schwartz K."/>
            <person name="Bier N."/>
            <person name="Hendriksen R.S."/>
            <person name="Guerra B."/>
            <person name="Strauch E."/>
        </authorList>
    </citation>
    <scope>NUCLEOTIDE SEQUENCE [LARGE SCALE GENOMIC DNA]</scope>
    <source>
        <strain evidence="3 5">VN-2825</strain>
    </source>
</reference>
<dbReference type="EMBL" id="CWQJ01000050">
    <property type="protein sequence ID" value="CSC89668.1"/>
    <property type="molecule type" value="Genomic_DNA"/>
</dbReference>
<feature type="domain" description="AraC effector-binding" evidence="1">
    <location>
        <begin position="1"/>
        <end position="149"/>
    </location>
</feature>
<dbReference type="PANTHER" id="PTHR36444">
    <property type="entry name" value="TRANSCRIPTIONAL REGULATOR PROTEIN YOBU-RELATED"/>
    <property type="match status" value="1"/>
</dbReference>
<protein>
    <submittedName>
        <fullName evidence="2">Transcription activator effector binding</fullName>
    </submittedName>
</protein>
<organism evidence="3 5">
    <name type="scientific">Vibrio cholerae</name>
    <dbReference type="NCBI Taxonomy" id="666"/>
    <lineage>
        <taxon>Bacteria</taxon>
        <taxon>Pseudomonadati</taxon>
        <taxon>Pseudomonadota</taxon>
        <taxon>Gammaproteobacteria</taxon>
        <taxon>Vibrionales</taxon>
        <taxon>Vibrionaceae</taxon>
        <taxon>Vibrio</taxon>
    </lineage>
</organism>
<evidence type="ECO:0000313" key="4">
    <source>
        <dbReference type="Proteomes" id="UP000046067"/>
    </source>
</evidence>
<evidence type="ECO:0000313" key="3">
    <source>
        <dbReference type="EMBL" id="RGP83428.1"/>
    </source>
</evidence>
<dbReference type="SMART" id="SM00871">
    <property type="entry name" value="AraC_E_bind"/>
    <property type="match status" value="1"/>
</dbReference>
<reference evidence="2 4" key="1">
    <citation type="submission" date="2015-07" db="EMBL/GenBank/DDBJ databases">
        <authorList>
            <consortium name="Pathogen Informatics"/>
        </authorList>
    </citation>
    <scope>NUCLEOTIDE SEQUENCE [LARGE SCALE GENOMIC DNA]</scope>
    <source>
        <strain evidence="2 4">A325</strain>
    </source>
</reference>
<proteinExistence type="predicted"/>
<dbReference type="AlphaFoldDB" id="A0A0H6WDF3"/>
<dbReference type="InterPro" id="IPR011256">
    <property type="entry name" value="Reg_factor_effector_dom_sf"/>
</dbReference>
<dbReference type="SUPFAM" id="SSF55136">
    <property type="entry name" value="Probable bacterial effector-binding domain"/>
    <property type="match status" value="1"/>
</dbReference>
<dbReference type="InterPro" id="IPR010499">
    <property type="entry name" value="AraC_E-bd"/>
</dbReference>
<dbReference type="InterPro" id="IPR029441">
    <property type="entry name" value="Cass2"/>
</dbReference>